<dbReference type="EC" id="3.1.3.11" evidence="5"/>
<evidence type="ECO:0000259" key="15">
    <source>
        <dbReference type="Pfam" id="PF18913"/>
    </source>
</evidence>
<dbReference type="GO" id="GO:0005737">
    <property type="term" value="C:cytoplasm"/>
    <property type="evidence" value="ECO:0007669"/>
    <property type="project" value="TreeGrafter"/>
</dbReference>
<dbReference type="PIRSF" id="PIRSF500210">
    <property type="entry name" value="FBPtase"/>
    <property type="match status" value="1"/>
</dbReference>
<evidence type="ECO:0000259" key="14">
    <source>
        <dbReference type="Pfam" id="PF00316"/>
    </source>
</evidence>
<dbReference type="PANTHER" id="PTHR11556">
    <property type="entry name" value="FRUCTOSE-1,6-BISPHOSPHATASE-RELATED"/>
    <property type="match status" value="1"/>
</dbReference>
<dbReference type="InterPro" id="IPR044015">
    <property type="entry name" value="FBPase_C_dom"/>
</dbReference>
<evidence type="ECO:0000256" key="1">
    <source>
        <dbReference type="ARBA" id="ARBA00001273"/>
    </source>
</evidence>
<sequence length="354" mass="38802">MMIERLEEEFSDPALIRLMAKIASACTEISDAIRVQAIDDSKDGSGNLSGRAESTNVQGEEQMKLDIYSHDVFVKACKESNSCVGLISEEVEEYIDLREGGGERGKRGEQEGLAPSSSSDQIHDGGQELGEEKKYIVAFDPLDGSSNVAYGVSVGSIFSVFEYKTTGEGDTRNPIEEVLKPQTGRNVMCAGYCVYGSSTDLVIATRKNTRVVGWTLDPSSNTYVKTRADISIPQRGKIYSINEGYEHKFSEGMKRYIRDCKESSSMTARYVGSMVADVHRTLLAGGTFHYPLGKLRMLYECFPMALMIEVAGGLSISDTGSNTLDSAVESIHERGAIHLGSKENMDDLKKCLRL</sequence>
<reference evidence="16 17" key="1">
    <citation type="submission" date="2011-10" db="EMBL/GenBank/DDBJ databases">
        <authorList>
            <person name="Genoscope - CEA"/>
        </authorList>
    </citation>
    <scope>NUCLEOTIDE SEQUENCE [LARGE SCALE GENOMIC DNA]</scope>
    <source>
        <strain evidence="16 17">RCC 1105</strain>
    </source>
</reference>
<dbReference type="Proteomes" id="UP000198341">
    <property type="component" value="Chromosome 10"/>
</dbReference>
<dbReference type="AlphaFoldDB" id="K8F0P9"/>
<evidence type="ECO:0000256" key="9">
    <source>
        <dbReference type="ARBA" id="ARBA00022842"/>
    </source>
</evidence>
<dbReference type="PIRSF" id="PIRSF000904">
    <property type="entry name" value="FBPtase_SBPase"/>
    <property type="match status" value="1"/>
</dbReference>
<feature type="region of interest" description="Disordered" evidence="13">
    <location>
        <begin position="99"/>
        <end position="125"/>
    </location>
</feature>
<dbReference type="InterPro" id="IPR033391">
    <property type="entry name" value="FBPase_N"/>
</dbReference>
<evidence type="ECO:0000256" key="7">
    <source>
        <dbReference type="ARBA" id="ARBA00022723"/>
    </source>
</evidence>
<comment type="catalytic activity">
    <reaction evidence="1">
        <text>beta-D-fructose 1,6-bisphosphate + H2O = beta-D-fructose 6-phosphate + phosphate</text>
        <dbReference type="Rhea" id="RHEA:11064"/>
        <dbReference type="ChEBI" id="CHEBI:15377"/>
        <dbReference type="ChEBI" id="CHEBI:32966"/>
        <dbReference type="ChEBI" id="CHEBI:43474"/>
        <dbReference type="ChEBI" id="CHEBI:57634"/>
        <dbReference type="EC" id="3.1.3.11"/>
    </reaction>
</comment>
<dbReference type="GO" id="GO:0046872">
    <property type="term" value="F:metal ion binding"/>
    <property type="evidence" value="ECO:0007669"/>
    <property type="project" value="UniProtKB-KW"/>
</dbReference>
<dbReference type="PROSITE" id="PS00124">
    <property type="entry name" value="FBPASE"/>
    <property type="match status" value="1"/>
</dbReference>
<dbReference type="GO" id="GO:0006094">
    <property type="term" value="P:gluconeogenesis"/>
    <property type="evidence" value="ECO:0007669"/>
    <property type="project" value="TreeGrafter"/>
</dbReference>
<dbReference type="Gene3D" id="3.30.540.10">
    <property type="entry name" value="Fructose-1,6-Bisphosphatase, subunit A, domain 1"/>
    <property type="match status" value="1"/>
</dbReference>
<keyword evidence="10 12" id="KW-0119">Carbohydrate metabolism</keyword>
<evidence type="ECO:0000256" key="2">
    <source>
        <dbReference type="ARBA" id="ARBA00001946"/>
    </source>
</evidence>
<evidence type="ECO:0000256" key="4">
    <source>
        <dbReference type="ARBA" id="ARBA00010941"/>
    </source>
</evidence>
<dbReference type="PRINTS" id="PR00115">
    <property type="entry name" value="F16BPHPHTASE"/>
</dbReference>
<dbReference type="CDD" id="cd00354">
    <property type="entry name" value="FBPase"/>
    <property type="match status" value="1"/>
</dbReference>
<dbReference type="HAMAP" id="MF_01855">
    <property type="entry name" value="FBPase_class1"/>
    <property type="match status" value="1"/>
</dbReference>
<dbReference type="KEGG" id="bpg:Bathy10g04130"/>
<evidence type="ECO:0000256" key="3">
    <source>
        <dbReference type="ARBA" id="ARBA00005215"/>
    </source>
</evidence>
<dbReference type="PANTHER" id="PTHR11556:SF35">
    <property type="entry name" value="SEDOHEPTULOSE-1,7-BISPHOSPHATASE, CHLOROPLASTIC"/>
    <property type="match status" value="1"/>
</dbReference>
<comment type="pathway">
    <text evidence="3">Carbohydrate biosynthesis; Calvin cycle.</text>
</comment>
<dbReference type="Gene3D" id="3.40.190.80">
    <property type="match status" value="1"/>
</dbReference>
<keyword evidence="9" id="KW-0460">Magnesium</keyword>
<dbReference type="GeneID" id="19013489"/>
<protein>
    <recommendedName>
        <fullName evidence="5">fructose-bisphosphatase</fullName>
        <ecNumber evidence="5">3.1.3.11</ecNumber>
    </recommendedName>
    <alternativeName>
        <fullName evidence="11">D-fructose-1,6-bisphosphate 1-phosphohydrolase</fullName>
    </alternativeName>
</protein>
<dbReference type="GO" id="GO:0006000">
    <property type="term" value="P:fructose metabolic process"/>
    <property type="evidence" value="ECO:0007669"/>
    <property type="project" value="TreeGrafter"/>
</dbReference>
<evidence type="ECO:0000313" key="16">
    <source>
        <dbReference type="EMBL" id="CCO18355.1"/>
    </source>
</evidence>
<dbReference type="eggNOG" id="KOG1458">
    <property type="taxonomic scope" value="Eukaryota"/>
</dbReference>
<gene>
    <name evidence="16" type="ordered locus">Bathy10g04130</name>
</gene>
<evidence type="ECO:0000256" key="10">
    <source>
        <dbReference type="ARBA" id="ARBA00023277"/>
    </source>
</evidence>
<dbReference type="GO" id="GO:0042132">
    <property type="term" value="F:fructose 1,6-bisphosphate 1-phosphatase activity"/>
    <property type="evidence" value="ECO:0007669"/>
    <property type="project" value="UniProtKB-EC"/>
</dbReference>
<evidence type="ECO:0000256" key="5">
    <source>
        <dbReference type="ARBA" id="ARBA00013093"/>
    </source>
</evidence>
<evidence type="ECO:0000256" key="13">
    <source>
        <dbReference type="SAM" id="MobiDB-lite"/>
    </source>
</evidence>
<keyword evidence="7" id="KW-0479">Metal-binding</keyword>
<dbReference type="RefSeq" id="XP_007510822.1">
    <property type="nucleotide sequence ID" value="XM_007510760.1"/>
</dbReference>
<dbReference type="GO" id="GO:0006002">
    <property type="term" value="P:fructose 6-phosphate metabolic process"/>
    <property type="evidence" value="ECO:0007669"/>
    <property type="project" value="TreeGrafter"/>
</dbReference>
<dbReference type="EMBL" id="FO082269">
    <property type="protein sequence ID" value="CCO18355.1"/>
    <property type="molecule type" value="Genomic_DNA"/>
</dbReference>
<keyword evidence="6" id="KW-0963">Cytoplasm</keyword>
<dbReference type="InterPro" id="IPR020548">
    <property type="entry name" value="Fructose_bisphosphatase_AS"/>
</dbReference>
<accession>K8F0P9</accession>
<dbReference type="InterPro" id="IPR028343">
    <property type="entry name" value="FBPtase"/>
</dbReference>
<evidence type="ECO:0000313" key="17">
    <source>
        <dbReference type="Proteomes" id="UP000198341"/>
    </source>
</evidence>
<dbReference type="GO" id="GO:0005986">
    <property type="term" value="P:sucrose biosynthetic process"/>
    <property type="evidence" value="ECO:0007669"/>
    <property type="project" value="TreeGrafter"/>
</dbReference>
<dbReference type="SUPFAM" id="SSF56655">
    <property type="entry name" value="Carbohydrate phosphatase"/>
    <property type="match status" value="1"/>
</dbReference>
<evidence type="ECO:0000256" key="12">
    <source>
        <dbReference type="RuleBase" id="RU000508"/>
    </source>
</evidence>
<feature type="domain" description="Fructose-1-6-bisphosphatase class I N-terminal" evidence="14">
    <location>
        <begin position="130"/>
        <end position="226"/>
    </location>
</feature>
<feature type="domain" description="Fructose-1-6-bisphosphatase class I N-terminal" evidence="14">
    <location>
        <begin position="6"/>
        <end position="100"/>
    </location>
</feature>
<feature type="compositionally biased region" description="Basic and acidic residues" evidence="13">
    <location>
        <begin position="99"/>
        <end position="110"/>
    </location>
</feature>
<proteinExistence type="inferred from homology"/>
<comment type="cofactor">
    <cofactor evidence="2">
        <name>Mg(2+)</name>
        <dbReference type="ChEBI" id="CHEBI:18420"/>
    </cofactor>
</comment>
<dbReference type="STRING" id="41875.K8F0P9"/>
<dbReference type="OrthoDB" id="10256725at2759"/>
<evidence type="ECO:0000256" key="8">
    <source>
        <dbReference type="ARBA" id="ARBA00022801"/>
    </source>
</evidence>
<evidence type="ECO:0000256" key="11">
    <source>
        <dbReference type="ARBA" id="ARBA00032973"/>
    </source>
</evidence>
<feature type="domain" description="Fructose-1-6-bisphosphatase class 1 C-terminal" evidence="15">
    <location>
        <begin position="232"/>
        <end position="352"/>
    </location>
</feature>
<name>K8F0P9_9CHLO</name>
<comment type="similarity">
    <text evidence="4 12">Belongs to the FBPase class 1 family.</text>
</comment>
<dbReference type="Pfam" id="PF18913">
    <property type="entry name" value="FBPase_C"/>
    <property type="match status" value="1"/>
</dbReference>
<dbReference type="Pfam" id="PF00316">
    <property type="entry name" value="FBPase"/>
    <property type="match status" value="2"/>
</dbReference>
<organism evidence="16 17">
    <name type="scientific">Bathycoccus prasinos</name>
    <dbReference type="NCBI Taxonomy" id="41875"/>
    <lineage>
        <taxon>Eukaryota</taxon>
        <taxon>Viridiplantae</taxon>
        <taxon>Chlorophyta</taxon>
        <taxon>Mamiellophyceae</taxon>
        <taxon>Mamiellales</taxon>
        <taxon>Bathycoccaceae</taxon>
        <taxon>Bathycoccus</taxon>
    </lineage>
</organism>
<keyword evidence="17" id="KW-1185">Reference proteome</keyword>
<evidence type="ECO:0000256" key="6">
    <source>
        <dbReference type="ARBA" id="ARBA00022490"/>
    </source>
</evidence>
<dbReference type="InterPro" id="IPR000146">
    <property type="entry name" value="FBPase_class-1"/>
</dbReference>
<keyword evidence="8 12" id="KW-0378">Hydrolase</keyword>
<dbReference type="GO" id="GO:0030388">
    <property type="term" value="P:fructose 1,6-bisphosphate metabolic process"/>
    <property type="evidence" value="ECO:0007669"/>
    <property type="project" value="TreeGrafter"/>
</dbReference>